<dbReference type="EMBL" id="VTUZ01000107">
    <property type="protein sequence ID" value="KAA0996110.1"/>
    <property type="molecule type" value="Genomic_DNA"/>
</dbReference>
<dbReference type="Proteomes" id="UP000325273">
    <property type="component" value="Unassembled WGS sequence"/>
</dbReference>
<comment type="caution">
    <text evidence="1">The sequence shown here is derived from an EMBL/GenBank/DDBJ whole genome shotgun (WGS) entry which is preliminary data.</text>
</comment>
<dbReference type="RefSeq" id="WP_149676916.1">
    <property type="nucleotide sequence ID" value="NZ_VTUZ01000107.1"/>
</dbReference>
<gene>
    <name evidence="1" type="ORF">FVF58_50540</name>
</gene>
<keyword evidence="2" id="KW-1185">Reference proteome</keyword>
<evidence type="ECO:0000313" key="2">
    <source>
        <dbReference type="Proteomes" id="UP000325273"/>
    </source>
</evidence>
<protein>
    <submittedName>
        <fullName evidence="1">Uncharacterized protein</fullName>
    </submittedName>
</protein>
<evidence type="ECO:0000313" key="1">
    <source>
        <dbReference type="EMBL" id="KAA0996110.1"/>
    </source>
</evidence>
<name>A0A5B0G274_9BURK</name>
<sequence length="137" mass="15080">MKVTIRVEITTDWNETENFEIGEIERQYCELDRSKIGLSLAEGKVEGRLGELSRGLRELPRYVSSIDEFPKTSTQRIRKNELSRELAGVLGSGAHGLRAREAACGRGRDMAELIAGDLRAGVTLVCIVSPDAESLSC</sequence>
<organism evidence="1 2">
    <name type="scientific">Paraburkholderia panacisoli</name>
    <dbReference type="NCBI Taxonomy" id="2603818"/>
    <lineage>
        <taxon>Bacteria</taxon>
        <taxon>Pseudomonadati</taxon>
        <taxon>Pseudomonadota</taxon>
        <taxon>Betaproteobacteria</taxon>
        <taxon>Burkholderiales</taxon>
        <taxon>Burkholderiaceae</taxon>
        <taxon>Paraburkholderia</taxon>
    </lineage>
</organism>
<proteinExistence type="predicted"/>
<dbReference type="AlphaFoldDB" id="A0A5B0G274"/>
<reference evidence="1 2" key="1">
    <citation type="submission" date="2019-08" db="EMBL/GenBank/DDBJ databases">
        <title>Paraburkholderia sp. DCY113.</title>
        <authorList>
            <person name="Kang J."/>
        </authorList>
    </citation>
    <scope>NUCLEOTIDE SEQUENCE [LARGE SCALE GENOMIC DNA]</scope>
    <source>
        <strain evidence="1 2">DCY113</strain>
    </source>
</reference>
<accession>A0A5B0G274</accession>